<dbReference type="AlphaFoldDB" id="A0A183P2P1"/>
<dbReference type="Proteomes" id="UP000269396">
    <property type="component" value="Unassembled WGS sequence"/>
</dbReference>
<keyword evidence="2" id="KW-1185">Reference proteome</keyword>
<gene>
    <name evidence="1" type="ORF">SMTD_LOCUS8627</name>
</gene>
<dbReference type="STRING" id="31246.A0A183P2P1"/>
<reference evidence="1 2" key="1">
    <citation type="submission" date="2018-11" db="EMBL/GenBank/DDBJ databases">
        <authorList>
            <consortium name="Pathogen Informatics"/>
        </authorList>
    </citation>
    <scope>NUCLEOTIDE SEQUENCE [LARGE SCALE GENOMIC DNA]</scope>
    <source>
        <strain>Denwood</strain>
        <strain evidence="2">Zambia</strain>
    </source>
</reference>
<name>A0A183P2P1_9TREM</name>
<organism evidence="1 2">
    <name type="scientific">Schistosoma mattheei</name>
    <dbReference type="NCBI Taxonomy" id="31246"/>
    <lineage>
        <taxon>Eukaryota</taxon>
        <taxon>Metazoa</taxon>
        <taxon>Spiralia</taxon>
        <taxon>Lophotrochozoa</taxon>
        <taxon>Platyhelminthes</taxon>
        <taxon>Trematoda</taxon>
        <taxon>Digenea</taxon>
        <taxon>Strigeidida</taxon>
        <taxon>Schistosomatoidea</taxon>
        <taxon>Schistosomatidae</taxon>
        <taxon>Schistosoma</taxon>
    </lineage>
</organism>
<accession>A0A183P2P1</accession>
<protein>
    <submittedName>
        <fullName evidence="1">Uncharacterized protein</fullName>
    </submittedName>
</protein>
<sequence>MLEILNWSIGFRLFQLPRYPVEQHLNLETIHQSQKSTIFLCSDHLVLTQWPLDPQSFVCNGDLAHIIPFYELWCDTMKLDELLCIRSSSIYVSKSLKHHNKFNPSRKNSEVDNDHLSKYNISSSSGILEEDADLLNSPTFNEQCNQLINDTEIIKTSKSIRKSQQIFYGKSINVKVINQIIPNHQVIYKYHNISVDMTIDHLKDKSLEGLNINIVS</sequence>
<proteinExistence type="predicted"/>
<evidence type="ECO:0000313" key="1">
    <source>
        <dbReference type="EMBL" id="VDP45644.1"/>
    </source>
</evidence>
<evidence type="ECO:0000313" key="2">
    <source>
        <dbReference type="Proteomes" id="UP000269396"/>
    </source>
</evidence>
<dbReference type="EMBL" id="UZAL01029061">
    <property type="protein sequence ID" value="VDP45644.1"/>
    <property type="molecule type" value="Genomic_DNA"/>
</dbReference>